<dbReference type="InterPro" id="IPR051534">
    <property type="entry name" value="CBASS_pafABC_assoc_protein"/>
</dbReference>
<dbReference type="SUPFAM" id="SSF46785">
    <property type="entry name" value="Winged helix' DNA-binding domain"/>
    <property type="match status" value="1"/>
</dbReference>
<evidence type="ECO:0000313" key="2">
    <source>
        <dbReference type="EMBL" id="SEN40495.1"/>
    </source>
</evidence>
<dbReference type="InterPro" id="IPR036388">
    <property type="entry name" value="WH-like_DNA-bd_sf"/>
</dbReference>
<dbReference type="InterPro" id="IPR036390">
    <property type="entry name" value="WH_DNA-bd_sf"/>
</dbReference>
<dbReference type="AlphaFoldDB" id="A0A1H8G9Q4"/>
<name>A0A1H8G9Q4_9RHOB</name>
<dbReference type="PANTHER" id="PTHR34580:SF3">
    <property type="entry name" value="PROTEIN PAFB"/>
    <property type="match status" value="1"/>
</dbReference>
<accession>A0A1H8G9Q4</accession>
<proteinExistence type="predicted"/>
<dbReference type="Proteomes" id="UP000183002">
    <property type="component" value="Unassembled WGS sequence"/>
</dbReference>
<feature type="domain" description="Helix-turn-helix type 11" evidence="1">
    <location>
        <begin position="7"/>
        <end position="59"/>
    </location>
</feature>
<evidence type="ECO:0000313" key="3">
    <source>
        <dbReference type="Proteomes" id="UP000183002"/>
    </source>
</evidence>
<dbReference type="OrthoDB" id="7173212at2"/>
<dbReference type="InterPro" id="IPR013196">
    <property type="entry name" value="HTH_11"/>
</dbReference>
<gene>
    <name evidence="2" type="ORF">SAMN05216227_101347</name>
</gene>
<dbReference type="EMBL" id="FOCO01000013">
    <property type="protein sequence ID" value="SEN40495.1"/>
    <property type="molecule type" value="Genomic_DNA"/>
</dbReference>
<protein>
    <submittedName>
        <fullName evidence="2">HTH domain-containing protein</fullName>
    </submittedName>
</protein>
<reference evidence="2 3" key="1">
    <citation type="submission" date="2016-10" db="EMBL/GenBank/DDBJ databases">
        <authorList>
            <person name="de Groot N.N."/>
        </authorList>
    </citation>
    <scope>NUCLEOTIDE SEQUENCE [LARGE SCALE GENOMIC DNA]</scope>
    <source>
        <strain evidence="2 3">CGMCC 1.10836</strain>
    </source>
</reference>
<dbReference type="PANTHER" id="PTHR34580">
    <property type="match status" value="1"/>
</dbReference>
<dbReference type="Gene3D" id="1.10.10.10">
    <property type="entry name" value="Winged helix-like DNA-binding domain superfamily/Winged helix DNA-binding domain"/>
    <property type="match status" value="1"/>
</dbReference>
<evidence type="ECO:0000259" key="1">
    <source>
        <dbReference type="Pfam" id="PF08279"/>
    </source>
</evidence>
<dbReference type="Pfam" id="PF08279">
    <property type="entry name" value="HTH_11"/>
    <property type="match status" value="1"/>
</dbReference>
<dbReference type="RefSeq" id="WP_050518178.1">
    <property type="nucleotide sequence ID" value="NZ_FOCO01000013.1"/>
</dbReference>
<keyword evidence="3" id="KW-1185">Reference proteome</keyword>
<dbReference type="STRING" id="1077947.SAMN05216227_101347"/>
<sequence length="121" mass="13137">MSRDQRIFELIQRMRDGRLHTAAELGAIVGVSTRTIWRDMAMMAATGIPVEGERGLGYILRSPLVLPPLMLTAEELEALLEGLARVSEDAGQLGKSARAVRFKITTLLPQAGLAPDPDDLA</sequence>
<organism evidence="2 3">
    <name type="scientific">Pseudorhodobacter antarcticus</name>
    <dbReference type="NCBI Taxonomy" id="1077947"/>
    <lineage>
        <taxon>Bacteria</taxon>
        <taxon>Pseudomonadati</taxon>
        <taxon>Pseudomonadota</taxon>
        <taxon>Alphaproteobacteria</taxon>
        <taxon>Rhodobacterales</taxon>
        <taxon>Paracoccaceae</taxon>
        <taxon>Pseudorhodobacter</taxon>
    </lineage>
</organism>